<reference evidence="1 2" key="1">
    <citation type="journal article" date="2017" name="Int. J. Syst. Evol. Microbiol.">
        <title>Rouxiella badensis sp. nov. and Rouxiella silvae sp. nov. isolated from peat bog soil in Germany and emendation of the genus description.</title>
        <authorList>
            <person name="Le Fleche-Mateos A."/>
            <person name="Kugler J.H."/>
            <person name="Hansen S.H."/>
            <person name="Syldatk C."/>
            <person name="Hausmann R."/>
            <person name="Lomprez F."/>
            <person name="Vandenbogaert M."/>
            <person name="Manuguerra J.C."/>
            <person name="Grimont P.A."/>
        </authorList>
    </citation>
    <scope>NUCLEOTIDE SEQUENCE [LARGE SCALE GENOMIC DNA]</scope>
    <source>
        <strain evidence="1 2">213</strain>
    </source>
</reference>
<proteinExistence type="predicted"/>
<comment type="caution">
    <text evidence="1">The sequence shown here is derived from an EMBL/GenBank/DDBJ whole genome shotgun (WGS) entry which is preliminary data.</text>
</comment>
<name>A0ABX3U5C4_9GAMM</name>
<gene>
    <name evidence="1" type="ORF">BS639_03320</name>
</gene>
<sequence>MGAIYYFISDLAGRKDPSEYVKRFHKIRIVIIGYDYKTAWWYGCCQIQNQAALSIMQIYFNAETC</sequence>
<evidence type="ECO:0000313" key="1">
    <source>
        <dbReference type="EMBL" id="ORJ22631.1"/>
    </source>
</evidence>
<organism evidence="1 2">
    <name type="scientific">Rouxiella silvae</name>
    <dbReference type="NCBI Taxonomy" id="1646373"/>
    <lineage>
        <taxon>Bacteria</taxon>
        <taxon>Pseudomonadati</taxon>
        <taxon>Pseudomonadota</taxon>
        <taxon>Gammaproteobacteria</taxon>
        <taxon>Enterobacterales</taxon>
        <taxon>Yersiniaceae</taxon>
        <taxon>Rouxiella</taxon>
    </lineage>
</organism>
<keyword evidence="2" id="KW-1185">Reference proteome</keyword>
<protein>
    <submittedName>
        <fullName evidence="1">Uncharacterized protein</fullName>
    </submittedName>
</protein>
<accession>A0ABX3U5C4</accession>
<evidence type="ECO:0000313" key="2">
    <source>
        <dbReference type="Proteomes" id="UP000192722"/>
    </source>
</evidence>
<dbReference type="Proteomes" id="UP000192722">
    <property type="component" value="Unassembled WGS sequence"/>
</dbReference>
<dbReference type="EMBL" id="MRWD01000005">
    <property type="protein sequence ID" value="ORJ22631.1"/>
    <property type="molecule type" value="Genomic_DNA"/>
</dbReference>